<accession>A0ABT0JT81</accession>
<organism evidence="3 4">
    <name type="scientific">Frankia umida</name>
    <dbReference type="NCBI Taxonomy" id="573489"/>
    <lineage>
        <taxon>Bacteria</taxon>
        <taxon>Bacillati</taxon>
        <taxon>Actinomycetota</taxon>
        <taxon>Actinomycetes</taxon>
        <taxon>Frankiales</taxon>
        <taxon>Frankiaceae</taxon>
        <taxon>Frankia</taxon>
    </lineage>
</organism>
<evidence type="ECO:0000313" key="4">
    <source>
        <dbReference type="Proteomes" id="UP001201873"/>
    </source>
</evidence>
<dbReference type="Proteomes" id="UP001201873">
    <property type="component" value="Unassembled WGS sequence"/>
</dbReference>
<evidence type="ECO:0000259" key="2">
    <source>
        <dbReference type="SMART" id="SM00900"/>
    </source>
</evidence>
<protein>
    <submittedName>
        <fullName evidence="3">FMN-binding protein</fullName>
    </submittedName>
</protein>
<evidence type="ECO:0000256" key="1">
    <source>
        <dbReference type="SAM" id="MobiDB-lite"/>
    </source>
</evidence>
<dbReference type="Pfam" id="PF04205">
    <property type="entry name" value="FMN_bind"/>
    <property type="match status" value="1"/>
</dbReference>
<sequence>MNDRAGRPYRARLGFAAMLSTVVLVVGGKAATGSGGRPAALGAASLAEVGTTATATPSPTATAGAASDGAGPSPTVSGSAGTSGSTNTTAPTAVPAPTASSGTATTRTVLGDAINTRFGAVQVKVVLTGTKIVDVVTVQVPDRERRDVEINDQAVPILKQEVLSVQSARIDSVSGASYTSYGYAWSVQSALDKAGV</sequence>
<dbReference type="RefSeq" id="WP_248823284.1">
    <property type="nucleotide sequence ID" value="NZ_JALKFT010000002.1"/>
</dbReference>
<dbReference type="InterPro" id="IPR007329">
    <property type="entry name" value="FMN-bd"/>
</dbReference>
<feature type="domain" description="FMN-binding" evidence="2">
    <location>
        <begin position="117"/>
        <end position="194"/>
    </location>
</feature>
<dbReference type="Gene3D" id="3.90.1010.20">
    <property type="match status" value="1"/>
</dbReference>
<proteinExistence type="predicted"/>
<dbReference type="EMBL" id="JALKFT010000002">
    <property type="protein sequence ID" value="MCK9874656.1"/>
    <property type="molecule type" value="Genomic_DNA"/>
</dbReference>
<keyword evidence="4" id="KW-1185">Reference proteome</keyword>
<gene>
    <name evidence="3" type="ORF">MXD59_02460</name>
</gene>
<reference evidence="3 4" key="1">
    <citation type="submission" date="2022-04" db="EMBL/GenBank/DDBJ databases">
        <title>Genome diversity in the genus Frankia.</title>
        <authorList>
            <person name="Carlos-Shanley C."/>
            <person name="Hahn D."/>
        </authorList>
    </citation>
    <scope>NUCLEOTIDE SEQUENCE [LARGE SCALE GENOMIC DNA]</scope>
    <source>
        <strain evidence="3 4">Ag45/Mut15</strain>
    </source>
</reference>
<comment type="caution">
    <text evidence="3">The sequence shown here is derived from an EMBL/GenBank/DDBJ whole genome shotgun (WGS) entry which is preliminary data.</text>
</comment>
<name>A0ABT0JT81_9ACTN</name>
<feature type="region of interest" description="Disordered" evidence="1">
    <location>
        <begin position="54"/>
        <end position="104"/>
    </location>
</feature>
<evidence type="ECO:0000313" key="3">
    <source>
        <dbReference type="EMBL" id="MCK9874656.1"/>
    </source>
</evidence>
<dbReference type="SMART" id="SM00900">
    <property type="entry name" value="FMN_bind"/>
    <property type="match status" value="1"/>
</dbReference>